<dbReference type="InterPro" id="IPR001841">
    <property type="entry name" value="Znf_RING"/>
</dbReference>
<evidence type="ECO:0000256" key="8">
    <source>
        <dbReference type="PROSITE-ProRule" id="PRU00175"/>
    </source>
</evidence>
<dbReference type="SMART" id="SM00184">
    <property type="entry name" value="RING"/>
    <property type="match status" value="1"/>
</dbReference>
<dbReference type="EMBL" id="OY731402">
    <property type="protein sequence ID" value="CAJ1958317.1"/>
    <property type="molecule type" value="Genomic_DNA"/>
</dbReference>
<dbReference type="EC" id="2.3.2.27" evidence="2"/>
<keyword evidence="5 8" id="KW-0863">Zinc-finger</keyword>
<keyword evidence="4" id="KW-0479">Metal-binding</keyword>
<evidence type="ECO:0000256" key="2">
    <source>
        <dbReference type="ARBA" id="ARBA00012483"/>
    </source>
</evidence>
<sequence length="218" mass="25294">MSTRVEEEESTISSDETICVEVVFMRGSEVYDDYLEFPSPVTPDFFATEHIQWLLEDVLEDLGVPQSFFDGRDCDMIENLCRMLRDSICGHTVTNYFYMVIEVSSGRCIYNIMDLSCFSNDDQVASTVFIQMQSLPAGATKLRRFKFEDEDEDDDDKDEEEEDNCFICLEDFKYGDNAARLPCTHVCHYDCILKWFVHSATCPFCRFSCIETSFSYED</sequence>
<evidence type="ECO:0000256" key="4">
    <source>
        <dbReference type="ARBA" id="ARBA00022723"/>
    </source>
</evidence>
<dbReference type="Pfam" id="PF13639">
    <property type="entry name" value="zf-RING_2"/>
    <property type="match status" value="1"/>
</dbReference>
<comment type="catalytic activity">
    <reaction evidence="1">
        <text>S-ubiquitinyl-[E2 ubiquitin-conjugating enzyme]-L-cysteine + [acceptor protein]-L-lysine = [E2 ubiquitin-conjugating enzyme]-L-cysteine + N(6)-ubiquitinyl-[acceptor protein]-L-lysine.</text>
        <dbReference type="EC" id="2.3.2.27"/>
    </reaction>
</comment>
<proteinExistence type="predicted"/>
<dbReference type="GO" id="GO:0061630">
    <property type="term" value="F:ubiquitin protein ligase activity"/>
    <property type="evidence" value="ECO:0007669"/>
    <property type="project" value="UniProtKB-EC"/>
</dbReference>
<evidence type="ECO:0000256" key="7">
    <source>
        <dbReference type="ARBA" id="ARBA00022833"/>
    </source>
</evidence>
<dbReference type="PANTHER" id="PTHR22937">
    <property type="entry name" value="E3 UBIQUITIN-PROTEIN LIGASE RNF165"/>
    <property type="match status" value="1"/>
</dbReference>
<dbReference type="PANTHER" id="PTHR22937:SF65">
    <property type="entry name" value="E3 UBIQUITIN-PROTEIN LIGASE ARK2C"/>
    <property type="match status" value="1"/>
</dbReference>
<dbReference type="Gene3D" id="3.30.40.10">
    <property type="entry name" value="Zinc/RING finger domain, C3HC4 (zinc finger)"/>
    <property type="match status" value="1"/>
</dbReference>
<reference evidence="10" key="1">
    <citation type="submission" date="2023-10" db="EMBL/GenBank/DDBJ databases">
        <authorList>
            <person name="Domelevo Entfellner J.-B."/>
        </authorList>
    </citation>
    <scope>NUCLEOTIDE SEQUENCE</scope>
</reference>
<evidence type="ECO:0000313" key="11">
    <source>
        <dbReference type="Proteomes" id="UP001189624"/>
    </source>
</evidence>
<keyword evidence="7" id="KW-0862">Zinc</keyword>
<dbReference type="InterPro" id="IPR013083">
    <property type="entry name" value="Znf_RING/FYVE/PHD"/>
</dbReference>
<evidence type="ECO:0000256" key="3">
    <source>
        <dbReference type="ARBA" id="ARBA00022679"/>
    </source>
</evidence>
<feature type="domain" description="RING-type" evidence="9">
    <location>
        <begin position="165"/>
        <end position="206"/>
    </location>
</feature>
<dbReference type="InterPro" id="IPR045191">
    <property type="entry name" value="MBR1/2-like"/>
</dbReference>
<dbReference type="SUPFAM" id="SSF57850">
    <property type="entry name" value="RING/U-box"/>
    <property type="match status" value="1"/>
</dbReference>
<organism evidence="10 11">
    <name type="scientific">Sphenostylis stenocarpa</name>
    <dbReference type="NCBI Taxonomy" id="92480"/>
    <lineage>
        <taxon>Eukaryota</taxon>
        <taxon>Viridiplantae</taxon>
        <taxon>Streptophyta</taxon>
        <taxon>Embryophyta</taxon>
        <taxon>Tracheophyta</taxon>
        <taxon>Spermatophyta</taxon>
        <taxon>Magnoliopsida</taxon>
        <taxon>eudicotyledons</taxon>
        <taxon>Gunneridae</taxon>
        <taxon>Pentapetalae</taxon>
        <taxon>rosids</taxon>
        <taxon>fabids</taxon>
        <taxon>Fabales</taxon>
        <taxon>Fabaceae</taxon>
        <taxon>Papilionoideae</taxon>
        <taxon>50 kb inversion clade</taxon>
        <taxon>NPAAA clade</taxon>
        <taxon>indigoferoid/millettioid clade</taxon>
        <taxon>Phaseoleae</taxon>
        <taxon>Sphenostylis</taxon>
    </lineage>
</organism>
<name>A0AA86SKM5_9FABA</name>
<keyword evidence="6" id="KW-0833">Ubl conjugation pathway</keyword>
<gene>
    <name evidence="10" type="ORF">AYBTSS11_LOCUS17667</name>
</gene>
<dbReference type="Gramene" id="rna-AYBTSS11_LOCUS17667">
    <property type="protein sequence ID" value="CAJ1958317.1"/>
    <property type="gene ID" value="gene-AYBTSS11_LOCUS17667"/>
</dbReference>
<dbReference type="AlphaFoldDB" id="A0AA86SKM5"/>
<evidence type="ECO:0000313" key="10">
    <source>
        <dbReference type="EMBL" id="CAJ1958317.1"/>
    </source>
</evidence>
<protein>
    <recommendedName>
        <fullName evidence="2">RING-type E3 ubiquitin transferase</fullName>
        <ecNumber evidence="2">2.3.2.27</ecNumber>
    </recommendedName>
</protein>
<evidence type="ECO:0000256" key="6">
    <source>
        <dbReference type="ARBA" id="ARBA00022786"/>
    </source>
</evidence>
<keyword evidence="3" id="KW-0808">Transferase</keyword>
<dbReference type="PROSITE" id="PS50089">
    <property type="entry name" value="ZF_RING_2"/>
    <property type="match status" value="1"/>
</dbReference>
<evidence type="ECO:0000256" key="1">
    <source>
        <dbReference type="ARBA" id="ARBA00000900"/>
    </source>
</evidence>
<accession>A0AA86SKM5</accession>
<dbReference type="GO" id="GO:0008270">
    <property type="term" value="F:zinc ion binding"/>
    <property type="evidence" value="ECO:0007669"/>
    <property type="project" value="UniProtKB-KW"/>
</dbReference>
<dbReference type="Proteomes" id="UP001189624">
    <property type="component" value="Chromosome 5"/>
</dbReference>
<evidence type="ECO:0000256" key="5">
    <source>
        <dbReference type="ARBA" id="ARBA00022771"/>
    </source>
</evidence>
<keyword evidence="11" id="KW-1185">Reference proteome</keyword>
<evidence type="ECO:0000259" key="9">
    <source>
        <dbReference type="PROSITE" id="PS50089"/>
    </source>
</evidence>